<dbReference type="Proteomes" id="UP000275267">
    <property type="component" value="Unassembled WGS sequence"/>
</dbReference>
<keyword evidence="9" id="KW-0809">Transit peptide</keyword>
<dbReference type="InterPro" id="IPR000592">
    <property type="entry name" value="Ribosomal_eS27"/>
</dbReference>
<dbReference type="GO" id="GO:0006412">
    <property type="term" value="P:translation"/>
    <property type="evidence" value="ECO:0007669"/>
    <property type="project" value="InterPro"/>
</dbReference>
<reference evidence="16" key="1">
    <citation type="journal article" date="2019" name="Nat. Commun.">
        <title>The genome of broomcorn millet.</title>
        <authorList>
            <person name="Zou C."/>
            <person name="Miki D."/>
            <person name="Li D."/>
            <person name="Tang Q."/>
            <person name="Xiao L."/>
            <person name="Rajput S."/>
            <person name="Deng P."/>
            <person name="Jia W."/>
            <person name="Huang R."/>
            <person name="Zhang M."/>
            <person name="Sun Y."/>
            <person name="Hu J."/>
            <person name="Fu X."/>
            <person name="Schnable P.S."/>
            <person name="Li F."/>
            <person name="Zhang H."/>
            <person name="Feng B."/>
            <person name="Zhu X."/>
            <person name="Liu R."/>
            <person name="Schnable J.C."/>
            <person name="Zhu J.-K."/>
            <person name="Zhang H."/>
        </authorList>
    </citation>
    <scope>NUCLEOTIDE SEQUENCE [LARGE SCALE GENOMIC DNA]</scope>
</reference>
<gene>
    <name evidence="15" type="ORF">C2845_PM15G06720</name>
</gene>
<dbReference type="GO" id="GO:0003735">
    <property type="term" value="F:structural constituent of ribosome"/>
    <property type="evidence" value="ECO:0007669"/>
    <property type="project" value="InterPro"/>
</dbReference>
<dbReference type="Gene3D" id="3.90.79.10">
    <property type="entry name" value="Nucleoside Triphosphate Pyrophosphohydrolase"/>
    <property type="match status" value="1"/>
</dbReference>
<organism evidence="15 16">
    <name type="scientific">Panicum miliaceum</name>
    <name type="common">Proso millet</name>
    <name type="synonym">Broomcorn millet</name>
    <dbReference type="NCBI Taxonomy" id="4540"/>
    <lineage>
        <taxon>Eukaryota</taxon>
        <taxon>Viridiplantae</taxon>
        <taxon>Streptophyta</taxon>
        <taxon>Embryophyta</taxon>
        <taxon>Tracheophyta</taxon>
        <taxon>Spermatophyta</taxon>
        <taxon>Magnoliopsida</taxon>
        <taxon>Liliopsida</taxon>
        <taxon>Poales</taxon>
        <taxon>Poaceae</taxon>
        <taxon>PACMAD clade</taxon>
        <taxon>Panicoideae</taxon>
        <taxon>Panicodae</taxon>
        <taxon>Paniceae</taxon>
        <taxon>Panicinae</taxon>
        <taxon>Panicum</taxon>
        <taxon>Panicum sect. Panicum</taxon>
    </lineage>
</organism>
<protein>
    <recommendedName>
        <fullName evidence="13">40S ribosomal protein S27</fullName>
    </recommendedName>
</protein>
<evidence type="ECO:0000256" key="13">
    <source>
        <dbReference type="RuleBase" id="RU000671"/>
    </source>
</evidence>
<keyword evidence="11" id="KW-0496">Mitochondrion</keyword>
<keyword evidence="12 13" id="KW-0687">Ribonucleoprotein</keyword>
<dbReference type="FunFam" id="2.20.25.100:FF:000001">
    <property type="entry name" value="40S ribosomal protein S27"/>
    <property type="match status" value="1"/>
</dbReference>
<dbReference type="GO" id="GO:0005634">
    <property type="term" value="C:nucleus"/>
    <property type="evidence" value="ECO:0007669"/>
    <property type="project" value="TreeGrafter"/>
</dbReference>
<comment type="cofactor">
    <cofactor evidence="1">
        <name>Mg(2+)</name>
        <dbReference type="ChEBI" id="CHEBI:18420"/>
    </cofactor>
</comment>
<comment type="caution">
    <text evidence="15">The sequence shown here is derived from an EMBL/GenBank/DDBJ whole genome shotgun (WGS) entry which is preliminary data.</text>
</comment>
<comment type="similarity">
    <text evidence="4 13">Belongs to the eukaryotic ribosomal protein eS27 family.</text>
</comment>
<dbReference type="InterPro" id="IPR047198">
    <property type="entry name" value="DDP-like_NUDIX"/>
</dbReference>
<dbReference type="AlphaFoldDB" id="A0A3L6Q6P0"/>
<evidence type="ECO:0000256" key="11">
    <source>
        <dbReference type="ARBA" id="ARBA00023128"/>
    </source>
</evidence>
<dbReference type="GO" id="GO:0005840">
    <property type="term" value="C:ribosome"/>
    <property type="evidence" value="ECO:0007669"/>
    <property type="project" value="UniProtKB-KW"/>
</dbReference>
<dbReference type="EMBL" id="PQIB02000013">
    <property type="protein sequence ID" value="RLM73801.1"/>
    <property type="molecule type" value="Genomic_DNA"/>
</dbReference>
<dbReference type="InterPro" id="IPR020084">
    <property type="entry name" value="NUDIX_hydrolase_CS"/>
</dbReference>
<evidence type="ECO:0000256" key="8">
    <source>
        <dbReference type="ARBA" id="ARBA00022842"/>
    </source>
</evidence>
<evidence type="ECO:0000256" key="4">
    <source>
        <dbReference type="ARBA" id="ARBA00010919"/>
    </source>
</evidence>
<evidence type="ECO:0000256" key="1">
    <source>
        <dbReference type="ARBA" id="ARBA00001946"/>
    </source>
</evidence>
<dbReference type="Gene3D" id="2.20.25.100">
    <property type="entry name" value="Zn-binding ribosomal proteins"/>
    <property type="match status" value="1"/>
</dbReference>
<keyword evidence="7 13" id="KW-0862">Zinc</keyword>
<dbReference type="SUPFAM" id="SSF55811">
    <property type="entry name" value="Nudix"/>
    <property type="match status" value="1"/>
</dbReference>
<comment type="cofactor">
    <cofactor evidence="13">
        <name>Zn(2+)</name>
        <dbReference type="ChEBI" id="CHEBI:29105"/>
    </cofactor>
    <text evidence="13">Binds 1 zinc ion per subunit.</text>
</comment>
<dbReference type="PROSITE" id="PS51462">
    <property type="entry name" value="NUDIX"/>
    <property type="match status" value="1"/>
</dbReference>
<dbReference type="InterPro" id="IPR023407">
    <property type="entry name" value="Ribosomal_eS27_Zn-bd_dom_sf"/>
</dbReference>
<dbReference type="HAMAP" id="MF_00371">
    <property type="entry name" value="Ribosomal_eS27"/>
    <property type="match status" value="1"/>
</dbReference>
<keyword evidence="10 13" id="KW-0689">Ribosomal protein</keyword>
<evidence type="ECO:0000256" key="9">
    <source>
        <dbReference type="ARBA" id="ARBA00022946"/>
    </source>
</evidence>
<evidence type="ECO:0000256" key="7">
    <source>
        <dbReference type="ARBA" id="ARBA00022833"/>
    </source>
</evidence>
<feature type="domain" description="Nudix hydrolase" evidence="14">
    <location>
        <begin position="129"/>
        <end position="267"/>
    </location>
</feature>
<evidence type="ECO:0000256" key="3">
    <source>
        <dbReference type="ARBA" id="ARBA00005582"/>
    </source>
</evidence>
<evidence type="ECO:0000256" key="10">
    <source>
        <dbReference type="ARBA" id="ARBA00022980"/>
    </source>
</evidence>
<keyword evidence="13" id="KW-0863">Zinc-finger</keyword>
<evidence type="ECO:0000256" key="12">
    <source>
        <dbReference type="ARBA" id="ARBA00023274"/>
    </source>
</evidence>
<dbReference type="FunFam" id="3.90.79.10:FF:000030">
    <property type="entry name" value="Nudix hydrolase 13 mitochondrial"/>
    <property type="match status" value="1"/>
</dbReference>
<dbReference type="PROSITE" id="PS01168">
    <property type="entry name" value="RIBOSOMAL_S27E"/>
    <property type="match status" value="1"/>
</dbReference>
<keyword evidence="8" id="KW-0460">Magnesium</keyword>
<evidence type="ECO:0000256" key="5">
    <source>
        <dbReference type="ARBA" id="ARBA00022723"/>
    </source>
</evidence>
<dbReference type="CDD" id="cd04666">
    <property type="entry name" value="NUDIX_DIPP2_like_Nudt4"/>
    <property type="match status" value="1"/>
</dbReference>
<dbReference type="STRING" id="4540.A0A3L6Q6P0"/>
<dbReference type="OrthoDB" id="2011998at2759"/>
<dbReference type="PANTHER" id="PTHR12629:SF58">
    <property type="entry name" value="NUDIX HYDROLASE 12, MITOCHONDRIAL"/>
    <property type="match status" value="1"/>
</dbReference>
<accession>A0A3L6Q6P0</accession>
<dbReference type="GO" id="GO:0005739">
    <property type="term" value="C:mitochondrion"/>
    <property type="evidence" value="ECO:0007669"/>
    <property type="project" value="UniProtKB-SubCell"/>
</dbReference>
<dbReference type="SUPFAM" id="SSF57829">
    <property type="entry name" value="Zn-binding ribosomal proteins"/>
    <property type="match status" value="1"/>
</dbReference>
<dbReference type="PROSITE" id="PS00893">
    <property type="entry name" value="NUDIX_BOX"/>
    <property type="match status" value="1"/>
</dbReference>
<keyword evidence="16" id="KW-1185">Reference proteome</keyword>
<dbReference type="GO" id="GO:0016462">
    <property type="term" value="F:pyrophosphatase activity"/>
    <property type="evidence" value="ECO:0007669"/>
    <property type="project" value="InterPro"/>
</dbReference>
<keyword evidence="5 13" id="KW-0479">Metal-binding</keyword>
<evidence type="ECO:0000259" key="14">
    <source>
        <dbReference type="PROSITE" id="PS51462"/>
    </source>
</evidence>
<evidence type="ECO:0000313" key="16">
    <source>
        <dbReference type="Proteomes" id="UP000275267"/>
    </source>
</evidence>
<name>A0A3L6Q6P0_PANMI</name>
<proteinExistence type="inferred from homology"/>
<evidence type="ECO:0000313" key="15">
    <source>
        <dbReference type="EMBL" id="RLM73801.1"/>
    </source>
</evidence>
<comment type="similarity">
    <text evidence="3">Belongs to the Nudix hydrolase family.</text>
</comment>
<dbReference type="InterPro" id="IPR000086">
    <property type="entry name" value="NUDIX_hydrolase_dom"/>
</dbReference>
<comment type="subcellular location">
    <subcellularLocation>
        <location evidence="2">Mitochondrion</location>
    </subcellularLocation>
</comment>
<dbReference type="PANTHER" id="PTHR12629">
    <property type="entry name" value="DIPHOSPHOINOSITOL POLYPHOSPHATE PHOSPHOHYDROLASE"/>
    <property type="match status" value="1"/>
</dbReference>
<dbReference type="InterPro" id="IPR015797">
    <property type="entry name" value="NUDIX_hydrolase-like_dom_sf"/>
</dbReference>
<evidence type="ECO:0000256" key="6">
    <source>
        <dbReference type="ARBA" id="ARBA00022801"/>
    </source>
</evidence>
<dbReference type="GO" id="GO:1990904">
    <property type="term" value="C:ribonucleoprotein complex"/>
    <property type="evidence" value="ECO:0007669"/>
    <property type="project" value="UniProtKB-KW"/>
</dbReference>
<evidence type="ECO:0000256" key="2">
    <source>
        <dbReference type="ARBA" id="ARBA00004173"/>
    </source>
</evidence>
<keyword evidence="6" id="KW-0378">Hydrolase</keyword>
<dbReference type="Pfam" id="PF00293">
    <property type="entry name" value="NUDIX"/>
    <property type="match status" value="1"/>
</dbReference>
<sequence length="304" mass="33719">MVLQNDIDLLNPPAELEKLKHKKKRLVQSPNSFFMDVKCQGCFSITTVFSHSQTVVVCPGCQTVLCQPTGGKARLTEGCSFRLQIHVLFGTEEKGSHENFQRYNLMAPGEKTTILVARKGRLRQRYDGEYRLVAGCVPYRVGADDGQPELLMVSTPNRDDLVFPKGGWEDDEDVHEAACREALEEAGVKGTISRTALGMWVFRSKSSPVSGDSPRGACKGYIFALEVAEELEQWPEQDTHGRQWVSPADAYRLCRYDWMREALSALLDRLAEAKPAAPELDDRGGVYMMVTAAAATADRAVALC</sequence>
<dbReference type="InterPro" id="IPR011332">
    <property type="entry name" value="Ribosomal_zn-bd"/>
</dbReference>
<dbReference type="Pfam" id="PF01667">
    <property type="entry name" value="Ribosomal_S27e"/>
    <property type="match status" value="1"/>
</dbReference>
<dbReference type="GO" id="GO:0008270">
    <property type="term" value="F:zinc ion binding"/>
    <property type="evidence" value="ECO:0007669"/>
    <property type="project" value="UniProtKB-KW"/>
</dbReference>